<evidence type="ECO:0000313" key="2">
    <source>
        <dbReference type="EMBL" id="SIO56289.1"/>
    </source>
</evidence>
<feature type="signal peptide" evidence="1">
    <location>
        <begin position="1"/>
        <end position="25"/>
    </location>
</feature>
<evidence type="ECO:0008006" key="4">
    <source>
        <dbReference type="Google" id="ProtNLM"/>
    </source>
</evidence>
<protein>
    <recommendedName>
        <fullName evidence="4">TolB amino-terminal domain-containing protein</fullName>
    </recommendedName>
</protein>
<evidence type="ECO:0000313" key="3">
    <source>
        <dbReference type="Proteomes" id="UP000185151"/>
    </source>
</evidence>
<sequence length="183" mass="18824">MNGFKSGMRLASWCVAAVAASLLFAGCGTLKQTAAPTLGAGDSVAIASIANYTETPSAGRSAEAIAASVLRANGLKDVRFAPAEAGSNALFDTAQSEGADQKLEWAQSQQVRYILTGAVEEWRYKTGVDGEPVVGLTLELIDVQSGRVVWSATGARSGWSRSSLASVATSLIGHVLAPLAASH</sequence>
<keyword evidence="3" id="KW-1185">Reference proteome</keyword>
<reference evidence="2 3" key="1">
    <citation type="submission" date="2016-11" db="EMBL/GenBank/DDBJ databases">
        <authorList>
            <person name="Jaros S."/>
            <person name="Januszkiewicz K."/>
            <person name="Wedrychowicz H."/>
        </authorList>
    </citation>
    <scope>NUCLEOTIDE SEQUENCE [LARGE SCALE GENOMIC DNA]</scope>
    <source>
        <strain evidence="2 3">GAS95</strain>
    </source>
</reference>
<organism evidence="2 3">
    <name type="scientific">Paraburkholderia phenazinium</name>
    <dbReference type="NCBI Taxonomy" id="60549"/>
    <lineage>
        <taxon>Bacteria</taxon>
        <taxon>Pseudomonadati</taxon>
        <taxon>Pseudomonadota</taxon>
        <taxon>Betaproteobacteria</taxon>
        <taxon>Burkholderiales</taxon>
        <taxon>Burkholderiaceae</taxon>
        <taxon>Paraburkholderia</taxon>
    </lineage>
</organism>
<proteinExistence type="predicted"/>
<accession>A0A1N6KI93</accession>
<dbReference type="RefSeq" id="WP_074297908.1">
    <property type="nucleotide sequence ID" value="NZ_FSRU01000002.1"/>
</dbReference>
<feature type="chain" id="PRO_5012568533" description="TolB amino-terminal domain-containing protein" evidence="1">
    <location>
        <begin position="26"/>
        <end position="183"/>
    </location>
</feature>
<evidence type="ECO:0000256" key="1">
    <source>
        <dbReference type="SAM" id="SignalP"/>
    </source>
</evidence>
<keyword evidence="1" id="KW-0732">Signal</keyword>
<dbReference type="Gene3D" id="3.40.50.10610">
    <property type="entry name" value="ABC-type transport auxiliary lipoprotein component"/>
    <property type="match status" value="1"/>
</dbReference>
<dbReference type="Proteomes" id="UP000185151">
    <property type="component" value="Unassembled WGS sequence"/>
</dbReference>
<gene>
    <name evidence="2" type="ORF">SAMN05444165_3678</name>
</gene>
<dbReference type="OrthoDB" id="9791579at2"/>
<dbReference type="AlphaFoldDB" id="A0A1N6KI93"/>
<dbReference type="PROSITE" id="PS51257">
    <property type="entry name" value="PROKAR_LIPOPROTEIN"/>
    <property type="match status" value="1"/>
</dbReference>
<dbReference type="EMBL" id="FSRU01000002">
    <property type="protein sequence ID" value="SIO56289.1"/>
    <property type="molecule type" value="Genomic_DNA"/>
</dbReference>
<name>A0A1N6KI93_9BURK</name>